<feature type="domain" description="Core-binding (CB)" evidence="6">
    <location>
        <begin position="74"/>
        <end position="163"/>
    </location>
</feature>
<dbReference type="InterPro" id="IPR011010">
    <property type="entry name" value="DNA_brk_join_enz"/>
</dbReference>
<keyword evidence="2 4" id="KW-0238">DNA-binding</keyword>
<keyword evidence="8" id="KW-1185">Reference proteome</keyword>
<dbReference type="InterPro" id="IPR013762">
    <property type="entry name" value="Integrase-like_cat_sf"/>
</dbReference>
<dbReference type="PROSITE" id="PS51898">
    <property type="entry name" value="TYR_RECOMBINASE"/>
    <property type="match status" value="1"/>
</dbReference>
<sequence>MPKVRGNGKLRKLGKTDGLTRYQMRVAIGRDPVTNKYITKTKVVRCKTKQEAEEKLREFVRHIESGLATGNEVPTFAEFAKEWHERRRSSKELSIGQLRKEGLHVRTLNNYLGNINLQELNPRLISNMLVKLRNNGSLLQKSLSGTTCNGIFITLKQILHEAFVYELIPNNPCDKLKAPKRDTKEKRALTPEELSRANAALEQMPLDAHVVAVALALNTGMRRGEVLGLTWQDVDYDAGVIHVRHSLASDGMTLKEPKTQSGKRTVPVDARFMDKLRRWETLQEKRLAELRIKPTIDTPVVTSGVGGFMHPENLNRWWRKHRVELRLEEFTLHQFRHTYASVLVGEGADPKSVQSLIGHSDAAFTMKLYTHHNIENEKRATLKIANVIYGDGESTEARPDERDAISAAEFATA</sequence>
<comment type="similarity">
    <text evidence="1">Belongs to the 'phage' integrase family.</text>
</comment>
<dbReference type="PROSITE" id="PS51900">
    <property type="entry name" value="CB"/>
    <property type="match status" value="1"/>
</dbReference>
<dbReference type="InterPro" id="IPR025269">
    <property type="entry name" value="SAM-like_dom"/>
</dbReference>
<evidence type="ECO:0000259" key="5">
    <source>
        <dbReference type="PROSITE" id="PS51898"/>
    </source>
</evidence>
<keyword evidence="3" id="KW-0233">DNA recombination</keyword>
<dbReference type="AlphaFoldDB" id="A0A2K2UBI0"/>
<dbReference type="CDD" id="cd01189">
    <property type="entry name" value="INT_ICEBs1_C_like"/>
    <property type="match status" value="1"/>
</dbReference>
<dbReference type="PANTHER" id="PTHR30349">
    <property type="entry name" value="PHAGE INTEGRASE-RELATED"/>
    <property type="match status" value="1"/>
</dbReference>
<evidence type="ECO:0000313" key="7">
    <source>
        <dbReference type="EMBL" id="PNV67676.1"/>
    </source>
</evidence>
<dbReference type="OrthoDB" id="3175606at2"/>
<dbReference type="InterPro" id="IPR050090">
    <property type="entry name" value="Tyrosine_recombinase_XerCD"/>
</dbReference>
<dbReference type="Proteomes" id="UP000236197">
    <property type="component" value="Unassembled WGS sequence"/>
</dbReference>
<dbReference type="PANTHER" id="PTHR30349:SF41">
    <property type="entry name" value="INTEGRASE_RECOMBINASE PROTEIN MJ0367-RELATED"/>
    <property type="match status" value="1"/>
</dbReference>
<dbReference type="GO" id="GO:0003677">
    <property type="term" value="F:DNA binding"/>
    <property type="evidence" value="ECO:0007669"/>
    <property type="project" value="UniProtKB-UniRule"/>
</dbReference>
<proteinExistence type="inferred from homology"/>
<dbReference type="InterPro" id="IPR010998">
    <property type="entry name" value="Integrase_recombinase_N"/>
</dbReference>
<dbReference type="Gene3D" id="1.10.150.130">
    <property type="match status" value="1"/>
</dbReference>
<dbReference type="Pfam" id="PF13102">
    <property type="entry name" value="Phage_int_SAM_5"/>
    <property type="match status" value="1"/>
</dbReference>
<name>A0A2K2UBI0_9ACTN</name>
<dbReference type="InterPro" id="IPR044068">
    <property type="entry name" value="CB"/>
</dbReference>
<dbReference type="SUPFAM" id="SSF56349">
    <property type="entry name" value="DNA breaking-rejoining enzymes"/>
    <property type="match status" value="1"/>
</dbReference>
<reference evidence="8" key="1">
    <citation type="submission" date="2018-01" db="EMBL/GenBank/DDBJ databases">
        <title>Rubneribacter badeniensis gen. nov., sp. nov., and Colonibacter rubneri, gen. nov., sp. nov., WGS of new members of the Eggerthellaceae.</title>
        <authorList>
            <person name="Danylec N."/>
            <person name="Stoll D.A."/>
            <person name="Doetsch A."/>
            <person name="Kulling S.E."/>
            <person name="Huch M."/>
        </authorList>
    </citation>
    <scope>NUCLEOTIDE SEQUENCE [LARGE SCALE GENOMIC DNA]</scope>
    <source>
        <strain evidence="8">ResAG-96</strain>
    </source>
</reference>
<evidence type="ECO:0000256" key="4">
    <source>
        <dbReference type="PROSITE-ProRule" id="PRU01248"/>
    </source>
</evidence>
<organism evidence="7 8">
    <name type="scientific">Enteroscipio rubneri</name>
    <dbReference type="NCBI Taxonomy" id="2070686"/>
    <lineage>
        <taxon>Bacteria</taxon>
        <taxon>Bacillati</taxon>
        <taxon>Actinomycetota</taxon>
        <taxon>Coriobacteriia</taxon>
        <taxon>Eggerthellales</taxon>
        <taxon>Eggerthellaceae</taxon>
        <taxon>Enteroscipio</taxon>
    </lineage>
</organism>
<protein>
    <recommendedName>
        <fullName evidence="9">Site-specific integrase</fullName>
    </recommendedName>
</protein>
<evidence type="ECO:0000256" key="3">
    <source>
        <dbReference type="ARBA" id="ARBA00023172"/>
    </source>
</evidence>
<dbReference type="InterPro" id="IPR002104">
    <property type="entry name" value="Integrase_catalytic"/>
</dbReference>
<dbReference type="GO" id="GO:0015074">
    <property type="term" value="P:DNA integration"/>
    <property type="evidence" value="ECO:0007669"/>
    <property type="project" value="InterPro"/>
</dbReference>
<feature type="domain" description="Tyr recombinase" evidence="5">
    <location>
        <begin position="184"/>
        <end position="383"/>
    </location>
</feature>
<dbReference type="GO" id="GO:0006310">
    <property type="term" value="P:DNA recombination"/>
    <property type="evidence" value="ECO:0007669"/>
    <property type="project" value="UniProtKB-KW"/>
</dbReference>
<dbReference type="Pfam" id="PF00589">
    <property type="entry name" value="Phage_integrase"/>
    <property type="match status" value="1"/>
</dbReference>
<evidence type="ECO:0000256" key="2">
    <source>
        <dbReference type="ARBA" id="ARBA00023125"/>
    </source>
</evidence>
<evidence type="ECO:0000313" key="8">
    <source>
        <dbReference type="Proteomes" id="UP000236197"/>
    </source>
</evidence>
<accession>A0A2K2UBI0</accession>
<evidence type="ECO:0000256" key="1">
    <source>
        <dbReference type="ARBA" id="ARBA00008857"/>
    </source>
</evidence>
<comment type="caution">
    <text evidence="7">The sequence shown here is derived from an EMBL/GenBank/DDBJ whole genome shotgun (WGS) entry which is preliminary data.</text>
</comment>
<dbReference type="Gene3D" id="1.10.443.10">
    <property type="entry name" value="Intergrase catalytic core"/>
    <property type="match status" value="1"/>
</dbReference>
<dbReference type="RefSeq" id="WP_103264961.1">
    <property type="nucleotide sequence ID" value="NZ_CABMLE010000006.1"/>
</dbReference>
<evidence type="ECO:0000259" key="6">
    <source>
        <dbReference type="PROSITE" id="PS51900"/>
    </source>
</evidence>
<evidence type="ECO:0008006" key="9">
    <source>
        <dbReference type="Google" id="ProtNLM"/>
    </source>
</evidence>
<dbReference type="EMBL" id="PPEK01000006">
    <property type="protein sequence ID" value="PNV67676.1"/>
    <property type="molecule type" value="Genomic_DNA"/>
</dbReference>
<gene>
    <name evidence="7" type="ORF">C2L71_06405</name>
</gene>